<dbReference type="GO" id="GO:0005665">
    <property type="term" value="C:RNA polymerase II, core complex"/>
    <property type="evidence" value="ECO:0007669"/>
    <property type="project" value="TreeGrafter"/>
</dbReference>
<dbReference type="Gene3D" id="1.10.274.100">
    <property type="entry name" value="RNA polymerase Rpb1, domain 3"/>
    <property type="match status" value="1"/>
</dbReference>
<feature type="domain" description="RNA polymerase Rpb1" evidence="10">
    <location>
        <begin position="215"/>
        <end position="313"/>
    </location>
</feature>
<dbReference type="InterPro" id="IPR042102">
    <property type="entry name" value="RNA_pol_Rpb1_3_sf"/>
</dbReference>
<dbReference type="EC" id="2.7.7.6" evidence="1"/>
<dbReference type="GO" id="GO:0003677">
    <property type="term" value="F:DNA binding"/>
    <property type="evidence" value="ECO:0007669"/>
    <property type="project" value="InterPro"/>
</dbReference>
<dbReference type="Gene3D" id="1.10.150.390">
    <property type="match status" value="1"/>
</dbReference>
<dbReference type="PANTHER" id="PTHR19376:SF37">
    <property type="entry name" value="DNA-DIRECTED RNA POLYMERASE II SUBUNIT RPB1"/>
    <property type="match status" value="1"/>
</dbReference>
<reference evidence="11" key="1">
    <citation type="journal article" date="2020" name="Nature">
        <title>Giant virus diversity and host interactions through global metagenomics.</title>
        <authorList>
            <person name="Schulz F."/>
            <person name="Roux S."/>
            <person name="Paez-Espino D."/>
            <person name="Jungbluth S."/>
            <person name="Walsh D.A."/>
            <person name="Denef V.J."/>
            <person name="McMahon K.D."/>
            <person name="Konstantinidis K.T."/>
            <person name="Eloe-Fadrosh E.A."/>
            <person name="Kyrpides N.C."/>
            <person name="Woyke T."/>
        </authorList>
    </citation>
    <scope>NUCLEOTIDE SEQUENCE</scope>
    <source>
        <strain evidence="11">GVMAG-M-3300023184-68</strain>
    </source>
</reference>
<dbReference type="Pfam" id="PF04998">
    <property type="entry name" value="RNA_pol_Rpb1_5"/>
    <property type="match status" value="1"/>
</dbReference>
<dbReference type="EMBL" id="MN740153">
    <property type="protein sequence ID" value="QHT90338.1"/>
    <property type="molecule type" value="Genomic_DNA"/>
</dbReference>
<dbReference type="GO" id="GO:0003899">
    <property type="term" value="F:DNA-directed RNA polymerase activity"/>
    <property type="evidence" value="ECO:0007669"/>
    <property type="project" value="UniProtKB-EC"/>
</dbReference>
<evidence type="ECO:0000256" key="3">
    <source>
        <dbReference type="ARBA" id="ARBA00022679"/>
    </source>
</evidence>
<evidence type="ECO:0000259" key="10">
    <source>
        <dbReference type="Pfam" id="PF05000"/>
    </source>
</evidence>
<accession>A0A6C0IBD3</accession>
<dbReference type="InterPro" id="IPR007066">
    <property type="entry name" value="RNA_pol_Rpb1_3"/>
</dbReference>
<evidence type="ECO:0000256" key="5">
    <source>
        <dbReference type="ARBA" id="ARBA00023163"/>
    </source>
</evidence>
<dbReference type="Pfam" id="PF04983">
    <property type="entry name" value="RNA_pol_Rpb1_3"/>
    <property type="match status" value="1"/>
</dbReference>
<feature type="domain" description="RNA polymerase Rpb1" evidence="8">
    <location>
        <begin position="387"/>
        <end position="563"/>
    </location>
</feature>
<protein>
    <recommendedName>
        <fullName evidence="1">DNA-directed RNA polymerase</fullName>
        <ecNumber evidence="1">2.7.7.6</ecNumber>
    </recommendedName>
</protein>
<keyword evidence="2" id="KW-0240">DNA-directed RNA polymerase</keyword>
<organism evidence="11">
    <name type="scientific">viral metagenome</name>
    <dbReference type="NCBI Taxonomy" id="1070528"/>
    <lineage>
        <taxon>unclassified sequences</taxon>
        <taxon>metagenomes</taxon>
        <taxon>organismal metagenomes</taxon>
    </lineage>
</organism>
<dbReference type="Gene3D" id="3.30.1360.140">
    <property type="match status" value="1"/>
</dbReference>
<evidence type="ECO:0000259" key="8">
    <source>
        <dbReference type="Pfam" id="PF04992"/>
    </source>
</evidence>
<dbReference type="InterPro" id="IPR038593">
    <property type="entry name" value="RNA_pol_Rpb1_7_sf"/>
</dbReference>
<sequence length="1040" mass="117946">MHCAQSIVTETEIRHLAATPYQIINPGSNKPIIGIFQDSLLGSFRFTRKDIKFSPRDAMNLLMSYPHVDVNAIRKAGKEVTNFDILSQITPPITLKYKTGLFDEDTDDAKDPENNNMLEIYAGKYIRGQVEKSVFEAATKGILHRICNDFGNMACADYNDNLQNIVTEYMKTSSFSVGISDLIADRATNEKIVEAIRLQKMEVQTIIDKVHLGIFENNTATSNMKHFELMLSNILNKATEESGKIGKKSLSKDNRFLMIVNSGSKGNLVNISQMISCLGQQAVDGKRIAYGFDDRTLPHYKKYDDSPNSRGFVENSYITGLTAPELFFHAMAGRTGLIDTAVKTSSTGYIQRRLVKGLEDLMINYDMTVRNNKGKIIQFTYGDDNFDSMKVENQILPMANLSVEDIYMHFDIPGMVEAENNLRLAIFTKEAISRMNKQKEKCRDKCYEYATRLVRDRDLIVEKVFLRQSENSVRLPVAFQYLIQNVQGQLDLKGNSAVDITPFEAFELIEEYFERVNSIPFAKTNPLFRVLYFYYLTPRDLLVKRRFHKKALILLLETVLLKFKEALVHPGEMVGVVAATSTGEPCTQLTLNTFHGSGIASKSNVTRGVPRIEEILRLTKNPKNPSMTIYLKPMDETDQDKASQFATRISHTKLIDVVKSVQVCFDPNPTATHIADDQQFLEQFFEFEKMIEDCMETNPATNPPSRSKWIIRIEMDQESLIDKNIMMDDIHFAISNSEYGKDVQCIFSDHNMDKLVFRIRTNGSVFDKSKKTRGVSNPLDQSDEIYLLKNFQDTLLNNIVLRGVNGVHNILPRKIQNSVVKESDKYVKKDTWVLDTTGSNLMETLALDYIDFRRTISNDIKEVFHVLGIEAARQCIQNELIEVLAFSGASVNYHHTSLLCDRMTCNKNMVSIFRSGLLNDNVGPIAKATFEVHTEVFLNAARHAELDHMRGVSANIMCGQHGSYGTNASQIILDMKAFENIKSNKYQRKDVSEEIERGMAQVNDTPITCSKIEIQNNIVNIRHTNDNSIACYDDGYNAGF</sequence>
<dbReference type="PANTHER" id="PTHR19376">
    <property type="entry name" value="DNA-DIRECTED RNA POLYMERASE"/>
    <property type="match status" value="1"/>
</dbReference>
<keyword evidence="4" id="KW-0548">Nucleotidyltransferase</keyword>
<feature type="domain" description="RNA polymerase Rpb1" evidence="9">
    <location>
        <begin position="320"/>
        <end position="920"/>
    </location>
</feature>
<dbReference type="InterPro" id="IPR007073">
    <property type="entry name" value="RNA_pol_Rpb1_7"/>
</dbReference>
<dbReference type="Pfam" id="PF04992">
    <property type="entry name" value="RNA_pol_Rpb1_6"/>
    <property type="match status" value="1"/>
</dbReference>
<dbReference type="InterPro" id="IPR007083">
    <property type="entry name" value="RNA_pol_Rpb1_4"/>
</dbReference>
<evidence type="ECO:0000313" key="11">
    <source>
        <dbReference type="EMBL" id="QHT90338.1"/>
    </source>
</evidence>
<dbReference type="Gene3D" id="6.20.50.80">
    <property type="match status" value="1"/>
</dbReference>
<dbReference type="InterPro" id="IPR045867">
    <property type="entry name" value="DNA-dir_RpoC_beta_prime"/>
</dbReference>
<dbReference type="InterPro" id="IPR038120">
    <property type="entry name" value="Rpb1_funnel_sf"/>
</dbReference>
<evidence type="ECO:0000259" key="7">
    <source>
        <dbReference type="Pfam" id="PF04990"/>
    </source>
</evidence>
<dbReference type="InterPro" id="IPR007075">
    <property type="entry name" value="RNA_pol_Rpb1_6"/>
</dbReference>
<keyword evidence="3" id="KW-0808">Transferase</keyword>
<dbReference type="Pfam" id="PF04990">
    <property type="entry name" value="RNA_pol_Rpb1_7"/>
    <property type="match status" value="1"/>
</dbReference>
<dbReference type="GO" id="GO:0006351">
    <property type="term" value="P:DNA-templated transcription"/>
    <property type="evidence" value="ECO:0007669"/>
    <property type="project" value="InterPro"/>
</dbReference>
<keyword evidence="5" id="KW-0804">Transcription</keyword>
<evidence type="ECO:0000256" key="2">
    <source>
        <dbReference type="ARBA" id="ARBA00022478"/>
    </source>
</evidence>
<dbReference type="Gene3D" id="1.10.132.30">
    <property type="match status" value="1"/>
</dbReference>
<dbReference type="Gene3D" id="6.10.250.2940">
    <property type="match status" value="1"/>
</dbReference>
<evidence type="ECO:0000256" key="4">
    <source>
        <dbReference type="ARBA" id="ARBA00022695"/>
    </source>
</evidence>
<dbReference type="SUPFAM" id="SSF64484">
    <property type="entry name" value="beta and beta-prime subunits of DNA dependent RNA-polymerase"/>
    <property type="match status" value="1"/>
</dbReference>
<dbReference type="InterPro" id="IPR007081">
    <property type="entry name" value="RNA_pol_Rpb1_5"/>
</dbReference>
<feature type="domain" description="RNA polymerase Rpb1" evidence="6">
    <location>
        <begin position="22"/>
        <end position="182"/>
    </location>
</feature>
<name>A0A6C0IBD3_9ZZZZ</name>
<proteinExistence type="predicted"/>
<dbReference type="AlphaFoldDB" id="A0A6C0IBD3"/>
<evidence type="ECO:0000259" key="6">
    <source>
        <dbReference type="Pfam" id="PF04983"/>
    </source>
</evidence>
<evidence type="ECO:0000259" key="9">
    <source>
        <dbReference type="Pfam" id="PF04998"/>
    </source>
</evidence>
<feature type="domain" description="RNA polymerase Rpb1" evidence="7">
    <location>
        <begin position="652"/>
        <end position="802"/>
    </location>
</feature>
<evidence type="ECO:0000256" key="1">
    <source>
        <dbReference type="ARBA" id="ARBA00012418"/>
    </source>
</evidence>
<dbReference type="Pfam" id="PF05000">
    <property type="entry name" value="RNA_pol_Rpb1_4"/>
    <property type="match status" value="1"/>
</dbReference>